<sequence length="136" mass="15822">MGYNIAQAAERIGVTTYTLRYYDKEGLLPFVERNAQGNRDFKESDFEWLEVITCLKSSGMPIKKIKDFIDWCVQGDDTLEKRLNVFLEHKKVVEAKLIELQKYMDKINYKIRYYETAIEAGTEAIHKGKSCSPIID</sequence>
<gene>
    <name evidence="3" type="ORF">J2Z42_002766</name>
</gene>
<dbReference type="SUPFAM" id="SSF46955">
    <property type="entry name" value="Putative DNA-binding domain"/>
    <property type="match status" value="1"/>
</dbReference>
<keyword evidence="4" id="KW-1185">Reference proteome</keyword>
<evidence type="ECO:0000256" key="1">
    <source>
        <dbReference type="ARBA" id="ARBA00023125"/>
    </source>
</evidence>
<dbReference type="EMBL" id="JAGGLM010000029">
    <property type="protein sequence ID" value="MBP2034047.1"/>
    <property type="molecule type" value="Genomic_DNA"/>
</dbReference>
<dbReference type="Proteomes" id="UP001519307">
    <property type="component" value="Unassembled WGS sequence"/>
</dbReference>
<evidence type="ECO:0000313" key="4">
    <source>
        <dbReference type="Proteomes" id="UP001519307"/>
    </source>
</evidence>
<accession>A0ABS4KVK4</accession>
<name>A0ABS4KVK4_9CLOT</name>
<proteinExistence type="predicted"/>
<dbReference type="PANTHER" id="PTHR30204">
    <property type="entry name" value="REDOX-CYCLING DRUG-SENSING TRANSCRIPTIONAL ACTIVATOR SOXR"/>
    <property type="match status" value="1"/>
</dbReference>
<dbReference type="SMART" id="SM00422">
    <property type="entry name" value="HTH_MERR"/>
    <property type="match status" value="1"/>
</dbReference>
<protein>
    <submittedName>
        <fullName evidence="3">DNA-binding transcriptional MerR regulator</fullName>
    </submittedName>
</protein>
<feature type="domain" description="HTH merR-type" evidence="2">
    <location>
        <begin position="1"/>
        <end position="71"/>
    </location>
</feature>
<dbReference type="InterPro" id="IPR000551">
    <property type="entry name" value="MerR-type_HTH_dom"/>
</dbReference>
<dbReference type="GO" id="GO:0003677">
    <property type="term" value="F:DNA binding"/>
    <property type="evidence" value="ECO:0007669"/>
    <property type="project" value="UniProtKB-KW"/>
</dbReference>
<dbReference type="CDD" id="cd01109">
    <property type="entry name" value="HTH_YyaN"/>
    <property type="match status" value="1"/>
</dbReference>
<dbReference type="Pfam" id="PF13411">
    <property type="entry name" value="MerR_1"/>
    <property type="match status" value="1"/>
</dbReference>
<evidence type="ECO:0000259" key="2">
    <source>
        <dbReference type="PROSITE" id="PS50937"/>
    </source>
</evidence>
<dbReference type="Gene3D" id="1.10.1660.10">
    <property type="match status" value="1"/>
</dbReference>
<reference evidence="3 4" key="1">
    <citation type="submission" date="2021-03" db="EMBL/GenBank/DDBJ databases">
        <title>Genomic Encyclopedia of Type Strains, Phase IV (KMG-IV): sequencing the most valuable type-strain genomes for metagenomic binning, comparative biology and taxonomic classification.</title>
        <authorList>
            <person name="Goeker M."/>
        </authorList>
    </citation>
    <scope>NUCLEOTIDE SEQUENCE [LARGE SCALE GENOMIC DNA]</scope>
    <source>
        <strain evidence="3 4">DSM 28783</strain>
    </source>
</reference>
<keyword evidence="1 3" id="KW-0238">DNA-binding</keyword>
<dbReference type="RefSeq" id="WP_209703279.1">
    <property type="nucleotide sequence ID" value="NZ_JAGGLM010000029.1"/>
</dbReference>
<dbReference type="PANTHER" id="PTHR30204:SF82">
    <property type="entry name" value="TRANSCRIPTIONAL REGULATOR, MERR FAMILY"/>
    <property type="match status" value="1"/>
</dbReference>
<organism evidence="3 4">
    <name type="scientific">Clostridium algifaecis</name>
    <dbReference type="NCBI Taxonomy" id="1472040"/>
    <lineage>
        <taxon>Bacteria</taxon>
        <taxon>Bacillati</taxon>
        <taxon>Bacillota</taxon>
        <taxon>Clostridia</taxon>
        <taxon>Eubacteriales</taxon>
        <taxon>Clostridiaceae</taxon>
        <taxon>Clostridium</taxon>
    </lineage>
</organism>
<dbReference type="InterPro" id="IPR009061">
    <property type="entry name" value="DNA-bd_dom_put_sf"/>
</dbReference>
<comment type="caution">
    <text evidence="3">The sequence shown here is derived from an EMBL/GenBank/DDBJ whole genome shotgun (WGS) entry which is preliminary data.</text>
</comment>
<evidence type="ECO:0000313" key="3">
    <source>
        <dbReference type="EMBL" id="MBP2034047.1"/>
    </source>
</evidence>
<dbReference type="PROSITE" id="PS50937">
    <property type="entry name" value="HTH_MERR_2"/>
    <property type="match status" value="1"/>
</dbReference>
<dbReference type="InterPro" id="IPR047057">
    <property type="entry name" value="MerR_fam"/>
</dbReference>
<dbReference type="PROSITE" id="PS00552">
    <property type="entry name" value="HTH_MERR_1"/>
    <property type="match status" value="1"/>
</dbReference>